<comment type="catalytic activity">
    <reaction evidence="1">
        <text>a beta-lactam + H2O = a substituted beta-amino acid</text>
        <dbReference type="Rhea" id="RHEA:20401"/>
        <dbReference type="ChEBI" id="CHEBI:15377"/>
        <dbReference type="ChEBI" id="CHEBI:35627"/>
        <dbReference type="ChEBI" id="CHEBI:140347"/>
        <dbReference type="EC" id="3.5.2.6"/>
    </reaction>
</comment>
<dbReference type="PANTHER" id="PTHR35333">
    <property type="entry name" value="BETA-LACTAMASE"/>
    <property type="match status" value="1"/>
</dbReference>
<accession>A0A2Z5FTD0</accession>
<dbReference type="Gene3D" id="3.40.710.10">
    <property type="entry name" value="DD-peptidase/beta-lactamase superfamily"/>
    <property type="match status" value="1"/>
</dbReference>
<name>A0A2Z5FTD0_9BACT</name>
<evidence type="ECO:0000313" key="6">
    <source>
        <dbReference type="Proteomes" id="UP000253606"/>
    </source>
</evidence>
<evidence type="ECO:0000256" key="3">
    <source>
        <dbReference type="ARBA" id="ARBA00012865"/>
    </source>
</evidence>
<proteinExistence type="inferred from homology"/>
<dbReference type="PANTHER" id="PTHR35333:SF3">
    <property type="entry name" value="BETA-LACTAMASE-TYPE TRANSPEPTIDASE FOLD CONTAINING PROTEIN"/>
    <property type="match status" value="1"/>
</dbReference>
<dbReference type="GO" id="GO:0046677">
    <property type="term" value="P:response to antibiotic"/>
    <property type="evidence" value="ECO:0007669"/>
    <property type="project" value="InterPro"/>
</dbReference>
<dbReference type="EMBL" id="CP030840">
    <property type="protein sequence ID" value="AXC09972.1"/>
    <property type="molecule type" value="Genomic_DNA"/>
</dbReference>
<dbReference type="EC" id="3.5.2.6" evidence="3"/>
<dbReference type="InterPro" id="IPR012338">
    <property type="entry name" value="Beta-lactam/transpept-like"/>
</dbReference>
<dbReference type="GO" id="GO:0030655">
    <property type="term" value="P:beta-lactam antibiotic catabolic process"/>
    <property type="evidence" value="ECO:0007669"/>
    <property type="project" value="InterPro"/>
</dbReference>
<dbReference type="SUPFAM" id="SSF56601">
    <property type="entry name" value="beta-lactamase/transpeptidase-like"/>
    <property type="match status" value="1"/>
</dbReference>
<dbReference type="GO" id="GO:0008800">
    <property type="term" value="F:beta-lactamase activity"/>
    <property type="evidence" value="ECO:0007669"/>
    <property type="project" value="UniProtKB-EC"/>
</dbReference>
<evidence type="ECO:0000256" key="2">
    <source>
        <dbReference type="ARBA" id="ARBA00009009"/>
    </source>
</evidence>
<protein>
    <recommendedName>
        <fullName evidence="3">beta-lactamase</fullName>
        <ecNumber evidence="3">3.5.2.6</ecNumber>
    </recommendedName>
</protein>
<dbReference type="InterPro" id="IPR045155">
    <property type="entry name" value="Beta-lactam_cat"/>
</dbReference>
<evidence type="ECO:0000256" key="1">
    <source>
        <dbReference type="ARBA" id="ARBA00001526"/>
    </source>
</evidence>
<evidence type="ECO:0000313" key="5">
    <source>
        <dbReference type="EMBL" id="AXC09972.1"/>
    </source>
</evidence>
<feature type="domain" description="Beta-lactamase class A catalytic" evidence="4">
    <location>
        <begin position="5"/>
        <end position="214"/>
    </location>
</feature>
<keyword evidence="6" id="KW-1185">Reference proteome</keyword>
<reference evidence="5 6" key="1">
    <citation type="journal article" date="2018" name="Front. Microbiol.">
        <title>Hydrolytic Capabilities as a Key to Environmental Success: Chitinolytic and Cellulolytic Acidobacteria From Acidic Sub-arctic Soils and Boreal Peatlands.</title>
        <authorList>
            <person name="Belova S.E."/>
            <person name="Ravin N.V."/>
            <person name="Pankratov T.A."/>
            <person name="Rakitin A.L."/>
            <person name="Ivanova A.A."/>
            <person name="Beletsky A.V."/>
            <person name="Mardanov A.V."/>
            <person name="Sinninghe Damste J.S."/>
            <person name="Dedysh S.N."/>
        </authorList>
    </citation>
    <scope>NUCLEOTIDE SEQUENCE [LARGE SCALE GENOMIC DNA]</scope>
    <source>
        <strain evidence="5 6">SBC82</strain>
    </source>
</reference>
<dbReference type="InterPro" id="IPR000871">
    <property type="entry name" value="Beta-lactam_class-A"/>
</dbReference>
<gene>
    <name evidence="5" type="ORF">ACPOL_0601</name>
</gene>
<evidence type="ECO:0000259" key="4">
    <source>
        <dbReference type="Pfam" id="PF13354"/>
    </source>
</evidence>
<dbReference type="AlphaFoldDB" id="A0A2Z5FTD0"/>
<sequence length="214" mass="22984">MDGQSGLAFGHRINDLFPMCSTFKVLAVAAALAQVDSKRLDLRQTLSINPEDLLKYAPVTSQHLGLPGMTLGDLCEAALTLSDNTAANLILRSIGGPVQVTRFARLLDDSITRLDRAEPTLNEATPGDRRDTTTPLAMAKDLRKLFCGSVLSGASRSLLKEWMIACKTGDKKIRSGFSKSFVIADKTGSGDHNTSNDVAVIWPASNQSPLILTV</sequence>
<dbReference type="PRINTS" id="PR00118">
    <property type="entry name" value="BLACTAMASEA"/>
</dbReference>
<organism evidence="5 6">
    <name type="scientific">Acidisarcina polymorpha</name>
    <dbReference type="NCBI Taxonomy" id="2211140"/>
    <lineage>
        <taxon>Bacteria</taxon>
        <taxon>Pseudomonadati</taxon>
        <taxon>Acidobacteriota</taxon>
        <taxon>Terriglobia</taxon>
        <taxon>Terriglobales</taxon>
        <taxon>Acidobacteriaceae</taxon>
        <taxon>Acidisarcina</taxon>
    </lineage>
</organism>
<dbReference type="NCBIfam" id="NF033103">
    <property type="entry name" value="bla_class_A"/>
    <property type="match status" value="1"/>
</dbReference>
<dbReference type="KEGG" id="abas:ACPOL_0601"/>
<comment type="similarity">
    <text evidence="2">Belongs to the class-A beta-lactamase family.</text>
</comment>
<dbReference type="Proteomes" id="UP000253606">
    <property type="component" value="Chromosome"/>
</dbReference>
<dbReference type="Pfam" id="PF13354">
    <property type="entry name" value="Beta-lactamase2"/>
    <property type="match status" value="1"/>
</dbReference>